<proteinExistence type="predicted"/>
<dbReference type="SMART" id="SM00473">
    <property type="entry name" value="PAN_AP"/>
    <property type="match status" value="5"/>
</dbReference>
<reference evidence="5" key="2">
    <citation type="submission" date="2020-10" db="UniProtKB">
        <authorList>
            <consortium name="WormBaseParasite"/>
        </authorList>
    </citation>
    <scope>IDENTIFICATION</scope>
</reference>
<feature type="compositionally biased region" description="Acidic residues" evidence="1">
    <location>
        <begin position="975"/>
        <end position="986"/>
    </location>
</feature>
<sequence>MLQPSKRLRMIPFILLGTLAVSINAACPTIFYAAPIDYDKAKLYDFYETKSNINTASECANLCGNRQFCRTAVYNHEAETCALSYLDKIDCEIKRERYNLFYLPATQSSPLSVISCIDRCKMGEKKSDVLLEPLYANESPAEQVTKNSFNPKFAHSTPRPSPKLITAPAPTDTETVTPPHLITGNGKVNFNAKPLNVEAATSANGTFLQRMHNVTIVRKESGGIVAFKPPNGKVHLITMNPEAFAKLHNIKNAEDFETVSKSTGAEKMEIDSDDLDGVIEAIRNQIAAANRDSVASKSHKGNRHTTPEPIVINGKVLSPKQIAALLEYEATTTTTTTTAIPIALTTEEGYLNTFVIHGVGDMFKEARKSAVQLATDATSTEAVCFKMIPQQVLYRAGFRTFEKRLTLKQCQCECTATWQSSATESKCKSIQFNEDKGVCTLNSGDHNGKYDLVYNKLVDYHYVNCELGVLLDVAERSCGEGKDDGREVVDNAVEVGEEDGSGSEEDGSDSDSAKENDSRQVDSDLGGRPEGIVVAEAEMRTVPTRTTIPEATSPITTTTEVPTTITTTTEVPTTTTTTTEAPTTTTTTEIPTTTTTTEEPRTTTTTTEAPTTTTTTTEVPTTTTTTTTEPPTTTTTTTTVAPTTTTSAPEPCFERFDNYKLTGLQPFGLEHDVTIEECQCFCANSKISKRYNFQCLSAVYYHSDKDCVLYLDNRQLHRDALTRTSSNDTATYLGMICPLSQTISTHVKSDYIHGCLAPETLTQTTTATTTTTTAAHTDQCFNEKPNHILEGTALAVENNVTVEECKCRCIDSESLYGIDCQSIQYFYDTQTCMLNRENQITDPENFVYDPNSEQMRSYFDYTCRTEHVILGVYVEQVCQQIIEVNLESLGLSKRKSLKQADSKDEDSEEIRKTSDAMDDALVEVTLPTTAETTTLTTTTTTAPPTTTSTTTTTTTTSTTTTTTPAAAKRGPSITEMEELTESEEEELRGRKRPTTKRTTTPAPTTTTTGYKPTGACSYSALYQTVFNGNRMIKRLTVTSPKQCFDACHAERCRSANLIQLDGILKNCELYKDAIIDFRRTDVISFDASAVHFDAISCEDE</sequence>
<name>A0A7E4UX67_PANRE</name>
<dbReference type="PANTHER" id="PTHR35193:SF5">
    <property type="entry name" value="FLOCCULATION PROTEIN FLO11"/>
    <property type="match status" value="1"/>
</dbReference>
<organism evidence="4 5">
    <name type="scientific">Panagrellus redivivus</name>
    <name type="common">Microworm</name>
    <dbReference type="NCBI Taxonomy" id="6233"/>
    <lineage>
        <taxon>Eukaryota</taxon>
        <taxon>Metazoa</taxon>
        <taxon>Ecdysozoa</taxon>
        <taxon>Nematoda</taxon>
        <taxon>Chromadorea</taxon>
        <taxon>Rhabditida</taxon>
        <taxon>Tylenchina</taxon>
        <taxon>Panagrolaimomorpha</taxon>
        <taxon>Panagrolaimoidea</taxon>
        <taxon>Panagrolaimidae</taxon>
        <taxon>Panagrellus</taxon>
    </lineage>
</organism>
<dbReference type="PROSITE" id="PS50948">
    <property type="entry name" value="PAN"/>
    <property type="match status" value="4"/>
</dbReference>
<evidence type="ECO:0000313" key="4">
    <source>
        <dbReference type="Proteomes" id="UP000492821"/>
    </source>
</evidence>
<feature type="chain" id="PRO_5028832612" evidence="2">
    <location>
        <begin position="26"/>
        <end position="1100"/>
    </location>
</feature>
<dbReference type="Gene3D" id="3.50.4.10">
    <property type="entry name" value="Hepatocyte Growth Factor"/>
    <property type="match status" value="3"/>
</dbReference>
<dbReference type="PANTHER" id="PTHR35193">
    <property type="entry name" value="MUCIN 13A, CELL SURFACE-ASSOCIATED-RELATED"/>
    <property type="match status" value="1"/>
</dbReference>
<dbReference type="Pfam" id="PF00024">
    <property type="entry name" value="PAN_1"/>
    <property type="match status" value="4"/>
</dbReference>
<feature type="compositionally biased region" description="Low complexity" evidence="1">
    <location>
        <begin position="925"/>
        <end position="967"/>
    </location>
</feature>
<dbReference type="SUPFAM" id="SSF57414">
    <property type="entry name" value="Hairpin loop containing domain-like"/>
    <property type="match status" value="3"/>
</dbReference>
<evidence type="ECO:0000256" key="1">
    <source>
        <dbReference type="SAM" id="MobiDB-lite"/>
    </source>
</evidence>
<feature type="domain" description="Apple" evidence="3">
    <location>
        <begin position="780"/>
        <end position="863"/>
    </location>
</feature>
<evidence type="ECO:0000259" key="3">
    <source>
        <dbReference type="PROSITE" id="PS50948"/>
    </source>
</evidence>
<reference evidence="4" key="1">
    <citation type="journal article" date="2013" name="Genetics">
        <title>The draft genome and transcriptome of Panagrellus redivivus are shaped by the harsh demands of a free-living lifestyle.</title>
        <authorList>
            <person name="Srinivasan J."/>
            <person name="Dillman A.R."/>
            <person name="Macchietto M.G."/>
            <person name="Heikkinen L."/>
            <person name="Lakso M."/>
            <person name="Fracchia K.M."/>
            <person name="Antoshechkin I."/>
            <person name="Mortazavi A."/>
            <person name="Wong G."/>
            <person name="Sternberg P.W."/>
        </authorList>
    </citation>
    <scope>NUCLEOTIDE SEQUENCE [LARGE SCALE GENOMIC DNA]</scope>
    <source>
        <strain evidence="4">MT8872</strain>
    </source>
</reference>
<dbReference type="InterPro" id="IPR003609">
    <property type="entry name" value="Pan_app"/>
</dbReference>
<feature type="signal peptide" evidence="2">
    <location>
        <begin position="1"/>
        <end position="25"/>
    </location>
</feature>
<feature type="compositionally biased region" description="Low complexity" evidence="1">
    <location>
        <begin position="569"/>
        <end position="646"/>
    </location>
</feature>
<dbReference type="AlphaFoldDB" id="A0A7E4UX67"/>
<dbReference type="WBParaSite" id="Pan_g13911.t1">
    <property type="protein sequence ID" value="Pan_g13911.t1"/>
    <property type="gene ID" value="Pan_g13911"/>
</dbReference>
<accession>A0A7E4UX67</accession>
<feature type="region of interest" description="Disordered" evidence="1">
    <location>
        <begin position="893"/>
        <end position="1010"/>
    </location>
</feature>
<feature type="compositionally biased region" description="Acidic residues" evidence="1">
    <location>
        <begin position="495"/>
        <end position="509"/>
    </location>
</feature>
<keyword evidence="4" id="KW-1185">Reference proteome</keyword>
<feature type="region of interest" description="Disordered" evidence="1">
    <location>
        <begin position="290"/>
        <end position="309"/>
    </location>
</feature>
<evidence type="ECO:0000256" key="2">
    <source>
        <dbReference type="SAM" id="SignalP"/>
    </source>
</evidence>
<feature type="region of interest" description="Disordered" evidence="1">
    <location>
        <begin position="569"/>
        <end position="651"/>
    </location>
</feature>
<feature type="domain" description="Apple" evidence="3">
    <location>
        <begin position="384"/>
        <end position="465"/>
    </location>
</feature>
<dbReference type="Proteomes" id="UP000492821">
    <property type="component" value="Unassembled WGS sequence"/>
</dbReference>
<dbReference type="CDD" id="cd01099">
    <property type="entry name" value="PAN_AP_HGF"/>
    <property type="match status" value="2"/>
</dbReference>
<protein>
    <submittedName>
        <fullName evidence="5">Apple domain-containing protein</fullName>
    </submittedName>
</protein>
<keyword evidence="2" id="KW-0732">Signal</keyword>
<feature type="region of interest" description="Disordered" evidence="1">
    <location>
        <begin position="494"/>
        <end position="530"/>
    </location>
</feature>
<feature type="domain" description="Apple" evidence="3">
    <location>
        <begin position="652"/>
        <end position="737"/>
    </location>
</feature>
<evidence type="ECO:0000313" key="5">
    <source>
        <dbReference type="WBParaSite" id="Pan_g13911.t1"/>
    </source>
</evidence>
<feature type="domain" description="Apple" evidence="3">
    <location>
        <begin position="1016"/>
        <end position="1097"/>
    </location>
</feature>
<feature type="compositionally biased region" description="Basic and acidic residues" evidence="1">
    <location>
        <begin position="511"/>
        <end position="527"/>
    </location>
</feature>
<feature type="compositionally biased region" description="Low complexity" evidence="1">
    <location>
        <begin position="996"/>
        <end position="1010"/>
    </location>
</feature>